<dbReference type="Gene3D" id="2.130.10.10">
    <property type="entry name" value="YVTN repeat-like/Quinoprotein amine dehydrogenase"/>
    <property type="match status" value="1"/>
</dbReference>
<protein>
    <recommendedName>
        <fullName evidence="8">WD40 repeat-containing protein</fullName>
    </recommendedName>
</protein>
<evidence type="ECO:0000256" key="3">
    <source>
        <dbReference type="ARBA" id="ARBA00022737"/>
    </source>
</evidence>
<dbReference type="SMART" id="SM00320">
    <property type="entry name" value="WD40"/>
    <property type="match status" value="6"/>
</dbReference>
<name>A0AAU9JDJ9_9CILI</name>
<accession>A0AAU9JDJ9</accession>
<dbReference type="PROSITE" id="PS50082">
    <property type="entry name" value="WD_REPEATS_2"/>
    <property type="match status" value="2"/>
</dbReference>
<feature type="repeat" description="WD" evidence="5">
    <location>
        <begin position="358"/>
        <end position="399"/>
    </location>
</feature>
<dbReference type="PANTHER" id="PTHR22846:SF2">
    <property type="entry name" value="F-BOX-LIKE_WD REPEAT-CONTAINING PROTEIN EBI"/>
    <property type="match status" value="1"/>
</dbReference>
<dbReference type="InterPro" id="IPR006594">
    <property type="entry name" value="LisH"/>
</dbReference>
<dbReference type="GO" id="GO:0003714">
    <property type="term" value="F:transcription corepressor activity"/>
    <property type="evidence" value="ECO:0007669"/>
    <property type="project" value="InterPro"/>
</dbReference>
<keyword evidence="3" id="KW-0677">Repeat</keyword>
<dbReference type="PROSITE" id="PS50294">
    <property type="entry name" value="WD_REPEATS_REGION"/>
    <property type="match status" value="1"/>
</dbReference>
<comment type="caution">
    <text evidence="6">The sequence shown here is derived from an EMBL/GenBank/DDBJ whole genome shotgun (WGS) entry which is preliminary data.</text>
</comment>
<organism evidence="6 7">
    <name type="scientific">Blepharisma stoltei</name>
    <dbReference type="NCBI Taxonomy" id="1481888"/>
    <lineage>
        <taxon>Eukaryota</taxon>
        <taxon>Sar</taxon>
        <taxon>Alveolata</taxon>
        <taxon>Ciliophora</taxon>
        <taxon>Postciliodesmatophora</taxon>
        <taxon>Heterotrichea</taxon>
        <taxon>Heterotrichida</taxon>
        <taxon>Blepharismidae</taxon>
        <taxon>Blepharisma</taxon>
    </lineage>
</organism>
<dbReference type="PANTHER" id="PTHR22846">
    <property type="entry name" value="WD40 REPEAT PROTEIN"/>
    <property type="match status" value="1"/>
</dbReference>
<evidence type="ECO:0000256" key="4">
    <source>
        <dbReference type="ARBA" id="ARBA00023242"/>
    </source>
</evidence>
<reference evidence="6" key="1">
    <citation type="submission" date="2021-09" db="EMBL/GenBank/DDBJ databases">
        <authorList>
            <consortium name="AG Swart"/>
            <person name="Singh M."/>
            <person name="Singh A."/>
            <person name="Seah K."/>
            <person name="Emmerich C."/>
        </authorList>
    </citation>
    <scope>NUCLEOTIDE SEQUENCE</scope>
    <source>
        <strain evidence="6">ATCC30299</strain>
    </source>
</reference>
<sequence>MAITISSQDINLLILHYLRERGLIHAAFALEKEANITDSPIQPGILVTHLQKSLTLEELEFHANEEDLKAQGFPKCHAEFKLTHSHKCMYREETPKLVPETSLGMMVDDSFEHTSLFGHSKEVLIIHYQNSYILSGSKDRTAKIWRIGENPNQWDLVVTISLTNLEIENFEIKSLYWNKAGDILSVVNDGLARFWTSTGTLVSEISHNTPIICAYFESTGSKFLTVSQDALKIWNSQGNSINSIESCSGIRDAKWHNTDEICTATMTGVFLWKLSRIERIKIEESLNVKKIFWDYEGKFIAMLEDERLGIWEQEGSWWNTIICKQIEWNPNTPLLLVAKGGGVVEIIDPEKRVIKHQFIAETSEIIKIAHSKDGQMFATIGLDGICNVWNYETAEKIKSFSIKQQAIDMVWSDDNTKLAISFTNIITVYNISV</sequence>
<evidence type="ECO:0000256" key="2">
    <source>
        <dbReference type="ARBA" id="ARBA00022574"/>
    </source>
</evidence>
<dbReference type="InterPro" id="IPR001680">
    <property type="entry name" value="WD40_rpt"/>
</dbReference>
<dbReference type="GO" id="GO:0000118">
    <property type="term" value="C:histone deacetylase complex"/>
    <property type="evidence" value="ECO:0007669"/>
    <property type="project" value="TreeGrafter"/>
</dbReference>
<dbReference type="AlphaFoldDB" id="A0AAU9JDJ9"/>
<evidence type="ECO:0000313" key="7">
    <source>
        <dbReference type="Proteomes" id="UP001162131"/>
    </source>
</evidence>
<gene>
    <name evidence="6" type="ORF">BSTOLATCC_MIC35092</name>
</gene>
<dbReference type="Gene3D" id="1.20.960.30">
    <property type="match status" value="1"/>
</dbReference>
<dbReference type="Pfam" id="PF08513">
    <property type="entry name" value="LisH"/>
    <property type="match status" value="1"/>
</dbReference>
<dbReference type="InterPro" id="IPR015943">
    <property type="entry name" value="WD40/YVTN_repeat-like_dom_sf"/>
</dbReference>
<dbReference type="EMBL" id="CAJZBQ010000035">
    <property type="protein sequence ID" value="CAG9324071.1"/>
    <property type="molecule type" value="Genomic_DNA"/>
</dbReference>
<evidence type="ECO:0000256" key="1">
    <source>
        <dbReference type="ARBA" id="ARBA00004123"/>
    </source>
</evidence>
<keyword evidence="2 5" id="KW-0853">WD repeat</keyword>
<dbReference type="InterPro" id="IPR036322">
    <property type="entry name" value="WD40_repeat_dom_sf"/>
</dbReference>
<dbReference type="SMART" id="SM00667">
    <property type="entry name" value="LisH"/>
    <property type="match status" value="1"/>
</dbReference>
<evidence type="ECO:0000256" key="5">
    <source>
        <dbReference type="PROSITE-ProRule" id="PRU00221"/>
    </source>
</evidence>
<dbReference type="SUPFAM" id="SSF50978">
    <property type="entry name" value="WD40 repeat-like"/>
    <property type="match status" value="1"/>
</dbReference>
<dbReference type="PROSITE" id="PS50896">
    <property type="entry name" value="LISH"/>
    <property type="match status" value="1"/>
</dbReference>
<keyword evidence="4" id="KW-0539">Nucleus</keyword>
<proteinExistence type="predicted"/>
<comment type="subcellular location">
    <subcellularLocation>
        <location evidence="1">Nucleus</location>
    </subcellularLocation>
</comment>
<keyword evidence="7" id="KW-1185">Reference proteome</keyword>
<dbReference type="Pfam" id="PF00400">
    <property type="entry name" value="WD40"/>
    <property type="match status" value="2"/>
</dbReference>
<evidence type="ECO:0008006" key="8">
    <source>
        <dbReference type="Google" id="ProtNLM"/>
    </source>
</evidence>
<dbReference type="InterPro" id="IPR045183">
    <property type="entry name" value="Ebi-like"/>
</dbReference>
<feature type="repeat" description="WD" evidence="5">
    <location>
        <begin position="116"/>
        <end position="147"/>
    </location>
</feature>
<evidence type="ECO:0000313" key="6">
    <source>
        <dbReference type="EMBL" id="CAG9324071.1"/>
    </source>
</evidence>
<dbReference type="GO" id="GO:0006357">
    <property type="term" value="P:regulation of transcription by RNA polymerase II"/>
    <property type="evidence" value="ECO:0007669"/>
    <property type="project" value="TreeGrafter"/>
</dbReference>
<dbReference type="Proteomes" id="UP001162131">
    <property type="component" value="Unassembled WGS sequence"/>
</dbReference>